<dbReference type="EMBL" id="FPBK01000001">
    <property type="protein sequence ID" value="SFU26986.1"/>
    <property type="molecule type" value="Genomic_DNA"/>
</dbReference>
<dbReference type="STRING" id="1224947.SAMN05216480_10126"/>
<dbReference type="GO" id="GO:0016491">
    <property type="term" value="F:oxidoreductase activity"/>
    <property type="evidence" value="ECO:0007669"/>
    <property type="project" value="InterPro"/>
</dbReference>
<dbReference type="Gene3D" id="3.50.50.60">
    <property type="entry name" value="FAD/NAD(P)-binding domain"/>
    <property type="match status" value="1"/>
</dbReference>
<protein>
    <submittedName>
        <fullName evidence="2">Pyridine nucleotide-disulphide oxidoreductase</fullName>
    </submittedName>
</protein>
<dbReference type="AlphaFoldDB" id="A0A1I7EST8"/>
<evidence type="ECO:0000313" key="2">
    <source>
        <dbReference type="EMBL" id="SFU26986.1"/>
    </source>
</evidence>
<keyword evidence="3" id="KW-1185">Reference proteome</keyword>
<name>A0A1I7EST8_9FLAO</name>
<sequence length="204" mass="21867">MVFDVLIIGGGAAGMQCALVLGSASNKSFAKDKNVGIVMHQKASHLQTALFNNVLGLNPGKLGSEILQEGKEQLQNLYPSVTQIDTEKVFEVSGNSGDFTVTTNKNSYKAKLVVVALGYTNLFDIEGLNEYVIPHKRSMPEKQRVQLSNKDHIVAEGIYVAGTLAGWSSQFAIAAGSGAQVATDILTLWNGGNFTKVHDKVEIV</sequence>
<dbReference type="OrthoDB" id="1199853at2"/>
<feature type="domain" description="FAD/NAD(P)-binding" evidence="1">
    <location>
        <begin position="3"/>
        <end position="154"/>
    </location>
</feature>
<gene>
    <name evidence="2" type="ORF">SAMN05216480_10126</name>
</gene>
<reference evidence="2 3" key="1">
    <citation type="submission" date="2016-10" db="EMBL/GenBank/DDBJ databases">
        <authorList>
            <person name="de Groot N.N."/>
        </authorList>
    </citation>
    <scope>NUCLEOTIDE SEQUENCE [LARGE SCALE GENOMIC DNA]</scope>
    <source>
        <strain evidence="2 3">CGMCC 1.12333</strain>
    </source>
</reference>
<dbReference type="Proteomes" id="UP000199138">
    <property type="component" value="Unassembled WGS sequence"/>
</dbReference>
<evidence type="ECO:0000259" key="1">
    <source>
        <dbReference type="Pfam" id="PF07992"/>
    </source>
</evidence>
<dbReference type="RefSeq" id="WP_093021223.1">
    <property type="nucleotide sequence ID" value="NZ_FPBK01000001.1"/>
</dbReference>
<dbReference type="InterPro" id="IPR023753">
    <property type="entry name" value="FAD/NAD-binding_dom"/>
</dbReference>
<proteinExistence type="predicted"/>
<dbReference type="Pfam" id="PF07992">
    <property type="entry name" value="Pyr_redox_2"/>
    <property type="match status" value="1"/>
</dbReference>
<dbReference type="PRINTS" id="PR00469">
    <property type="entry name" value="PNDRDTASEII"/>
</dbReference>
<dbReference type="SUPFAM" id="SSF51905">
    <property type="entry name" value="FAD/NAD(P)-binding domain"/>
    <property type="match status" value="1"/>
</dbReference>
<evidence type="ECO:0000313" key="3">
    <source>
        <dbReference type="Proteomes" id="UP000199138"/>
    </source>
</evidence>
<organism evidence="2 3">
    <name type="scientific">Pustulibacterium marinum</name>
    <dbReference type="NCBI Taxonomy" id="1224947"/>
    <lineage>
        <taxon>Bacteria</taxon>
        <taxon>Pseudomonadati</taxon>
        <taxon>Bacteroidota</taxon>
        <taxon>Flavobacteriia</taxon>
        <taxon>Flavobacteriales</taxon>
        <taxon>Flavobacteriaceae</taxon>
        <taxon>Pustulibacterium</taxon>
    </lineage>
</organism>
<dbReference type="InterPro" id="IPR036188">
    <property type="entry name" value="FAD/NAD-bd_sf"/>
</dbReference>
<accession>A0A1I7EST8</accession>